<dbReference type="InterPro" id="IPR011051">
    <property type="entry name" value="RmlC_Cupin_sf"/>
</dbReference>
<dbReference type="InterPro" id="IPR003313">
    <property type="entry name" value="AraC-bd"/>
</dbReference>
<dbReference type="PROSITE" id="PS01124">
    <property type="entry name" value="HTH_ARAC_FAMILY_2"/>
    <property type="match status" value="1"/>
</dbReference>
<feature type="domain" description="HTH araC/xylS-type" evidence="6">
    <location>
        <begin position="166"/>
        <end position="263"/>
    </location>
</feature>
<dbReference type="Pfam" id="PF02311">
    <property type="entry name" value="AraC_binding"/>
    <property type="match status" value="1"/>
</dbReference>
<dbReference type="SUPFAM" id="SSF46689">
    <property type="entry name" value="Homeodomain-like"/>
    <property type="match status" value="1"/>
</dbReference>
<dbReference type="InterPro" id="IPR018060">
    <property type="entry name" value="HTH_AraC"/>
</dbReference>
<keyword evidence="8" id="KW-1185">Reference proteome</keyword>
<dbReference type="Gene3D" id="1.10.10.60">
    <property type="entry name" value="Homeodomain-like"/>
    <property type="match status" value="2"/>
</dbReference>
<evidence type="ECO:0000259" key="6">
    <source>
        <dbReference type="PROSITE" id="PS01124"/>
    </source>
</evidence>
<dbReference type="GO" id="GO:0043565">
    <property type="term" value="F:sequence-specific DNA binding"/>
    <property type="evidence" value="ECO:0007669"/>
    <property type="project" value="InterPro"/>
</dbReference>
<dbReference type="PROSITE" id="PS00041">
    <property type="entry name" value="HTH_ARAC_FAMILY_1"/>
    <property type="match status" value="1"/>
</dbReference>
<dbReference type="PANTHER" id="PTHR11019">
    <property type="entry name" value="HTH-TYPE TRANSCRIPTIONAL REGULATOR NIMR"/>
    <property type="match status" value="1"/>
</dbReference>
<evidence type="ECO:0000256" key="2">
    <source>
        <dbReference type="ARBA" id="ARBA00023015"/>
    </source>
</evidence>
<dbReference type="PANTHER" id="PTHR11019:SF159">
    <property type="entry name" value="TRANSCRIPTIONAL REGULATOR-RELATED"/>
    <property type="match status" value="1"/>
</dbReference>
<dbReference type="Proteomes" id="UP000193083">
    <property type="component" value="Unassembled WGS sequence"/>
</dbReference>
<keyword evidence="4" id="KW-0010">Activator</keyword>
<proteinExistence type="predicted"/>
<reference evidence="8" key="1">
    <citation type="submission" date="2017-04" db="EMBL/GenBank/DDBJ databases">
        <authorList>
            <person name="Varghese N."/>
            <person name="Submissions S."/>
        </authorList>
    </citation>
    <scope>NUCLEOTIDE SEQUENCE [LARGE SCALE GENOMIC DNA]</scope>
    <source>
        <strain evidence="8">B5P</strain>
    </source>
</reference>
<dbReference type="InterPro" id="IPR018062">
    <property type="entry name" value="HTH_AraC-typ_CS"/>
</dbReference>
<dbReference type="EMBL" id="FXBL01000004">
    <property type="protein sequence ID" value="SMH39679.1"/>
    <property type="molecule type" value="Genomic_DNA"/>
</dbReference>
<organism evidence="7 8">
    <name type="scientific">Mesorhizobium australicum</name>
    <dbReference type="NCBI Taxonomy" id="536018"/>
    <lineage>
        <taxon>Bacteria</taxon>
        <taxon>Pseudomonadati</taxon>
        <taxon>Pseudomonadota</taxon>
        <taxon>Alphaproteobacteria</taxon>
        <taxon>Hyphomicrobiales</taxon>
        <taxon>Phyllobacteriaceae</taxon>
        <taxon>Mesorhizobium</taxon>
    </lineage>
</organism>
<accession>A0A1X7NQB4</accession>
<gene>
    <name evidence="7" type="ORF">SAMN02982922_2194</name>
</gene>
<evidence type="ECO:0000256" key="1">
    <source>
        <dbReference type="ARBA" id="ARBA00022491"/>
    </source>
</evidence>
<name>A0A1X7NQB4_9HYPH</name>
<dbReference type="InterPro" id="IPR020449">
    <property type="entry name" value="Tscrpt_reg_AraC-type_HTH"/>
</dbReference>
<protein>
    <submittedName>
        <fullName evidence="7">Transcriptional regulator, AraC family</fullName>
    </submittedName>
</protein>
<evidence type="ECO:0000256" key="4">
    <source>
        <dbReference type="ARBA" id="ARBA00023159"/>
    </source>
</evidence>
<dbReference type="SUPFAM" id="SSF51182">
    <property type="entry name" value="RmlC-like cupins"/>
    <property type="match status" value="1"/>
</dbReference>
<keyword evidence="1" id="KW-0678">Repressor</keyword>
<evidence type="ECO:0000256" key="3">
    <source>
        <dbReference type="ARBA" id="ARBA00023125"/>
    </source>
</evidence>
<dbReference type="Pfam" id="PF12833">
    <property type="entry name" value="HTH_18"/>
    <property type="match status" value="1"/>
</dbReference>
<dbReference type="GO" id="GO:0003700">
    <property type="term" value="F:DNA-binding transcription factor activity"/>
    <property type="evidence" value="ECO:0007669"/>
    <property type="project" value="InterPro"/>
</dbReference>
<keyword evidence="2" id="KW-0805">Transcription regulation</keyword>
<sequence length="275" mass="30831">MSSPSMSFPPNRSFDALQVCSEPVFGQKMRYEGALHGEMHSHPRAQLIRSVTSPTAIRIRSGQILLRPGDAAWLPGWVEHGVSSTQAPLYHSIYVRPDLASDLPRDISVMRVSPFLGELMQRVVDLYAGEGDPATYPHLASLILSELKHGRDERHQLPMPADRRLLRICHALEENPGDRRTLAEWARVAGASRRVLERGFQDETGMSFSEWRESCRVRAAIPLLEARHSVQEVAWRSGYDSPSAFAAMFRRVAGVAPTSYRGERISSRAPDRHAE</sequence>
<dbReference type="CDD" id="cd06124">
    <property type="entry name" value="cupin_NimR-like_N"/>
    <property type="match status" value="1"/>
</dbReference>
<dbReference type="InterPro" id="IPR009057">
    <property type="entry name" value="Homeodomain-like_sf"/>
</dbReference>
<dbReference type="PRINTS" id="PR00032">
    <property type="entry name" value="HTHARAC"/>
</dbReference>
<dbReference type="SMART" id="SM00342">
    <property type="entry name" value="HTH_ARAC"/>
    <property type="match status" value="1"/>
</dbReference>
<dbReference type="FunFam" id="1.10.10.60:FF:000132">
    <property type="entry name" value="AraC family transcriptional regulator"/>
    <property type="match status" value="1"/>
</dbReference>
<keyword evidence="5" id="KW-0804">Transcription</keyword>
<dbReference type="AlphaFoldDB" id="A0A1X7NQB4"/>
<keyword evidence="3" id="KW-0238">DNA-binding</keyword>
<evidence type="ECO:0000256" key="5">
    <source>
        <dbReference type="ARBA" id="ARBA00023163"/>
    </source>
</evidence>
<evidence type="ECO:0000313" key="7">
    <source>
        <dbReference type="EMBL" id="SMH39679.1"/>
    </source>
</evidence>
<evidence type="ECO:0000313" key="8">
    <source>
        <dbReference type="Proteomes" id="UP000193083"/>
    </source>
</evidence>